<feature type="non-terminal residue" evidence="2">
    <location>
        <position position="395"/>
    </location>
</feature>
<evidence type="ECO:0000256" key="1">
    <source>
        <dbReference type="SAM" id="MobiDB-lite"/>
    </source>
</evidence>
<evidence type="ECO:0000313" key="2">
    <source>
        <dbReference type="EMBL" id="KPV53867.1"/>
    </source>
</evidence>
<sequence>MKRTSTPEAPHGLPIVAERMPERTIEALLDGAVRLGTTRGVDYLRVGVVLARDEASGTLLGIYATEQQWGETTAAALIERETDNQRLRTALAGQDGQIAAQAEELMRLRAQLAARGAAQPAEPAVGTAKPRAPIPCPDPTCTETRETGQALGRHCQTAHGATLSELRARYAASAIAPDAAQSPAPGSDPDVLPAQEPEKCPECDVTLPPKLLAHHTIEAHGELLTVLRRRQSAADGAAPLVTQPARHRQHAAPLALVVGAPPPLADPASNLATAAAVEVALAAPTAASAVVASDDAVAAVAALETPEAQIVDERAEEAAPPENLSDDQELAALERESELLAQQAADEFDQETPAPELEELLLNDPMRWYLHQIGKTPLLVVNKVVNEEADLAERI</sequence>
<accession>A0A0P9D7M9</accession>
<reference evidence="2 3" key="1">
    <citation type="submission" date="2015-09" db="EMBL/GenBank/DDBJ databases">
        <title>Draft genome sequence of Kouleothrix aurantiaca JCM 19913.</title>
        <authorList>
            <person name="Hemp J."/>
        </authorList>
    </citation>
    <scope>NUCLEOTIDE SEQUENCE [LARGE SCALE GENOMIC DNA]</scope>
    <source>
        <strain evidence="2 3">COM-B</strain>
    </source>
</reference>
<gene>
    <name evidence="2" type="ORF">SE17_07125</name>
</gene>
<dbReference type="AlphaFoldDB" id="A0A0P9D7M9"/>
<proteinExistence type="predicted"/>
<evidence type="ECO:0000313" key="3">
    <source>
        <dbReference type="Proteomes" id="UP000050509"/>
    </source>
</evidence>
<dbReference type="Proteomes" id="UP000050509">
    <property type="component" value="Unassembled WGS sequence"/>
</dbReference>
<comment type="caution">
    <text evidence="2">The sequence shown here is derived from an EMBL/GenBank/DDBJ whole genome shotgun (WGS) entry which is preliminary data.</text>
</comment>
<dbReference type="EMBL" id="LJCR01000162">
    <property type="protein sequence ID" value="KPV53867.1"/>
    <property type="molecule type" value="Genomic_DNA"/>
</dbReference>
<name>A0A0P9D7M9_9CHLR</name>
<keyword evidence="3" id="KW-1185">Reference proteome</keyword>
<organism evidence="2 3">
    <name type="scientific">Kouleothrix aurantiaca</name>
    <dbReference type="NCBI Taxonomy" id="186479"/>
    <lineage>
        <taxon>Bacteria</taxon>
        <taxon>Bacillati</taxon>
        <taxon>Chloroflexota</taxon>
        <taxon>Chloroflexia</taxon>
        <taxon>Chloroflexales</taxon>
        <taxon>Roseiflexineae</taxon>
        <taxon>Roseiflexaceae</taxon>
        <taxon>Kouleothrix</taxon>
    </lineage>
</organism>
<feature type="region of interest" description="Disordered" evidence="1">
    <location>
        <begin position="177"/>
        <end position="203"/>
    </location>
</feature>
<protein>
    <submittedName>
        <fullName evidence="2">Uncharacterized protein</fullName>
    </submittedName>
</protein>